<dbReference type="AlphaFoldDB" id="A0AAT9FH07"/>
<keyword evidence="1" id="KW-0472">Membrane</keyword>
<evidence type="ECO:0000256" key="1">
    <source>
        <dbReference type="SAM" id="Phobius"/>
    </source>
</evidence>
<feature type="transmembrane region" description="Helical" evidence="1">
    <location>
        <begin position="46"/>
        <end position="64"/>
    </location>
</feature>
<name>A0AAT9FH07_9BACT</name>
<keyword evidence="1" id="KW-0812">Transmembrane</keyword>
<proteinExistence type="predicted"/>
<protein>
    <submittedName>
        <fullName evidence="2">Uncharacterized protein</fullName>
    </submittedName>
</protein>
<gene>
    <name evidence="2" type="ORF">NT6N_02950</name>
</gene>
<dbReference type="EMBL" id="AP026866">
    <property type="protein sequence ID" value="BDS05255.1"/>
    <property type="molecule type" value="Genomic_DNA"/>
</dbReference>
<accession>A0AAT9FH07</accession>
<dbReference type="KEGG" id="osu:NT6N_02950"/>
<sequence>MRNAFLFATLAMFVSCTGCSKKKQDSPPPVVVNAPDYQPIGEGMKVQSYALVGVAVIVTVGLIARNGNH</sequence>
<keyword evidence="1" id="KW-1133">Transmembrane helix</keyword>
<reference evidence="2" key="1">
    <citation type="submission" date="2024-07" db="EMBL/GenBank/DDBJ databases">
        <title>Complete genome sequence of Verrucomicrobiaceae bacterium NT6N.</title>
        <authorList>
            <person name="Huang C."/>
            <person name="Takami H."/>
            <person name="Hamasaki K."/>
        </authorList>
    </citation>
    <scope>NUCLEOTIDE SEQUENCE</scope>
    <source>
        <strain evidence="2">NT6N</strain>
    </source>
</reference>
<organism evidence="2">
    <name type="scientific">Oceaniferula spumae</name>
    <dbReference type="NCBI Taxonomy" id="2979115"/>
    <lineage>
        <taxon>Bacteria</taxon>
        <taxon>Pseudomonadati</taxon>
        <taxon>Verrucomicrobiota</taxon>
        <taxon>Verrucomicrobiia</taxon>
        <taxon>Verrucomicrobiales</taxon>
        <taxon>Verrucomicrobiaceae</taxon>
        <taxon>Oceaniferula</taxon>
    </lineage>
</organism>
<dbReference type="PROSITE" id="PS51257">
    <property type="entry name" value="PROKAR_LIPOPROTEIN"/>
    <property type="match status" value="1"/>
</dbReference>
<evidence type="ECO:0000313" key="2">
    <source>
        <dbReference type="EMBL" id="BDS05255.1"/>
    </source>
</evidence>